<proteinExistence type="predicted"/>
<dbReference type="Pfam" id="PF01145">
    <property type="entry name" value="Band_7"/>
    <property type="match status" value="1"/>
</dbReference>
<dbReference type="SUPFAM" id="SSF117892">
    <property type="entry name" value="Band 7/SPFH domain"/>
    <property type="match status" value="1"/>
</dbReference>
<feature type="transmembrane region" description="Helical" evidence="2">
    <location>
        <begin position="110"/>
        <end position="133"/>
    </location>
</feature>
<dbReference type="EMBL" id="SNVI01000001">
    <property type="protein sequence ID" value="TFE44502.1"/>
    <property type="molecule type" value="Genomic_DNA"/>
</dbReference>
<dbReference type="InterPro" id="IPR036013">
    <property type="entry name" value="Band_7/SPFH_dom_sf"/>
</dbReference>
<feature type="transmembrane region" description="Helical" evidence="2">
    <location>
        <begin position="145"/>
        <end position="165"/>
    </location>
</feature>
<evidence type="ECO:0000313" key="5">
    <source>
        <dbReference type="Proteomes" id="UP000297385"/>
    </source>
</evidence>
<evidence type="ECO:0000259" key="3">
    <source>
        <dbReference type="Pfam" id="PF01145"/>
    </source>
</evidence>
<protein>
    <submittedName>
        <fullName evidence="4">Protease modulator HflK</fullName>
    </submittedName>
</protein>
<dbReference type="PANTHER" id="PTHR43327">
    <property type="entry name" value="STOMATIN-LIKE PROTEIN 2, MITOCHONDRIAL"/>
    <property type="match status" value="1"/>
</dbReference>
<keyword evidence="2" id="KW-0812">Transmembrane</keyword>
<organism evidence="4 5">
    <name type="scientific">Paraburkholderia dipogonis</name>
    <dbReference type="NCBI Taxonomy" id="1211383"/>
    <lineage>
        <taxon>Bacteria</taxon>
        <taxon>Pseudomonadati</taxon>
        <taxon>Pseudomonadota</taxon>
        <taxon>Betaproteobacteria</taxon>
        <taxon>Burkholderiales</taxon>
        <taxon>Burkholderiaceae</taxon>
        <taxon>Paraburkholderia</taxon>
    </lineage>
</organism>
<gene>
    <name evidence="4" type="ORF">E2553_05360</name>
</gene>
<dbReference type="InterPro" id="IPR050710">
    <property type="entry name" value="Band7/mec-2_domain"/>
</dbReference>
<dbReference type="PANTHER" id="PTHR43327:SF10">
    <property type="entry name" value="STOMATIN-LIKE PROTEIN 2, MITOCHONDRIAL"/>
    <property type="match status" value="1"/>
</dbReference>
<dbReference type="AlphaFoldDB" id="A0A4Y8N4E8"/>
<evidence type="ECO:0000256" key="2">
    <source>
        <dbReference type="SAM" id="Phobius"/>
    </source>
</evidence>
<feature type="transmembrane region" description="Helical" evidence="2">
    <location>
        <begin position="292"/>
        <end position="313"/>
    </location>
</feature>
<dbReference type="GO" id="GO:0006508">
    <property type="term" value="P:proteolysis"/>
    <property type="evidence" value="ECO:0007669"/>
    <property type="project" value="UniProtKB-KW"/>
</dbReference>
<comment type="subcellular location">
    <subcellularLocation>
        <location evidence="1">Membrane</location>
        <topology evidence="1">Single-pass membrane protein</topology>
    </subcellularLocation>
</comment>
<sequence length="634" mass="67472">MLRGNTEVATPAARSNLLPLGSAGFALALMLSGFIFARATYGEFRWIAPIAAASMNLGIVVIGAWHAGAPAKQTDLVAQEQVTGMRPVTRLTFWRLHVFRACKRLCAVRWWPWFVVLCASSALLLCATTGLIFDRRPLAQSPNARTVMTIGCGLALALALATLIVERAFAAQTTRSRANVQIAGMLRALLIVTLAGAACAALDAWQAVDARWLAILIALLPAAMACEFLLRVMASWFTPPEVRARPLATASSTIAHCLTRPYATPAELGEALHRRYGIDLRQNWVISSTVRLLPGACVGFVAAAWFLSGVSVLQPDQRAVYERFGAPVTVWQPGLHVGLPWPFGRTRVLENGAVHQIVISAVSGDAGDTGAAAPLVAADARTPEQLDRMWDVAHPWETAQVIAGGKAHQQNFEVVNADVRIDYRIGQNDAAARASQYRFTDAPSLIRSIASREVLRYLASHTLDVLVETRQTVIADAIRQAVARQLDALGSGIEVLAVVIESVHPPAGASAAWHNVQASQIRAVASVAQARGLAAKVVGSAHESATTGIDAASASAAETLSAARARQISFAADIAAQSAGGQAFPFEYYLHALQKGLQSANLTVIDDRLVGGSRATIDLRAYNAGDAAGAKRLY</sequence>
<dbReference type="GO" id="GO:0008233">
    <property type="term" value="F:peptidase activity"/>
    <property type="evidence" value="ECO:0007669"/>
    <property type="project" value="UniProtKB-KW"/>
</dbReference>
<accession>A0A4Y8N4E8</accession>
<evidence type="ECO:0000313" key="4">
    <source>
        <dbReference type="EMBL" id="TFE44502.1"/>
    </source>
</evidence>
<feature type="transmembrane region" description="Helical" evidence="2">
    <location>
        <begin position="20"/>
        <end position="39"/>
    </location>
</feature>
<evidence type="ECO:0000256" key="1">
    <source>
        <dbReference type="ARBA" id="ARBA00004167"/>
    </source>
</evidence>
<keyword evidence="4" id="KW-0645">Protease</keyword>
<keyword evidence="2" id="KW-0472">Membrane</keyword>
<dbReference type="Proteomes" id="UP000297385">
    <property type="component" value="Unassembled WGS sequence"/>
</dbReference>
<keyword evidence="2" id="KW-1133">Transmembrane helix</keyword>
<feature type="transmembrane region" description="Helical" evidence="2">
    <location>
        <begin position="46"/>
        <end position="67"/>
    </location>
</feature>
<feature type="transmembrane region" description="Helical" evidence="2">
    <location>
        <begin position="212"/>
        <end position="237"/>
    </location>
</feature>
<dbReference type="InterPro" id="IPR001107">
    <property type="entry name" value="Band_7"/>
</dbReference>
<name>A0A4Y8N4E8_9BURK</name>
<feature type="transmembrane region" description="Helical" evidence="2">
    <location>
        <begin position="185"/>
        <end position="205"/>
    </location>
</feature>
<dbReference type="Gene3D" id="3.30.479.30">
    <property type="entry name" value="Band 7 domain"/>
    <property type="match status" value="1"/>
</dbReference>
<reference evidence="4 5" key="1">
    <citation type="submission" date="2019-03" db="EMBL/GenBank/DDBJ databases">
        <title>Complete Genome Sequence of Paraburkholderia dipogonis ICMP 19430T, a Nitrogen-fixing Symbiont of the South African Invasive Legume Dipogon lignosus in New Zealand.</title>
        <authorList>
            <person name="De Meyer S.E."/>
        </authorList>
    </citation>
    <scope>NUCLEOTIDE SEQUENCE [LARGE SCALE GENOMIC DNA]</scope>
    <source>
        <strain evidence="4 5">ICMP 19430</strain>
    </source>
</reference>
<dbReference type="GO" id="GO:0016020">
    <property type="term" value="C:membrane"/>
    <property type="evidence" value="ECO:0007669"/>
    <property type="project" value="UniProtKB-SubCell"/>
</dbReference>
<feature type="domain" description="Band 7" evidence="3">
    <location>
        <begin position="312"/>
        <end position="534"/>
    </location>
</feature>
<keyword evidence="4" id="KW-0378">Hydrolase</keyword>
<comment type="caution">
    <text evidence="4">The sequence shown here is derived from an EMBL/GenBank/DDBJ whole genome shotgun (WGS) entry which is preliminary data.</text>
</comment>